<dbReference type="PANTHER" id="PTHR47559">
    <property type="entry name" value="OS03G0844900 PROTEIN"/>
    <property type="match status" value="1"/>
</dbReference>
<sequence>MPAKTIPNQPDSKMAQLLDKVGDLGILKPGDMVEGIVTAVTSSRIWVDINGGKFTGIISGRELAEAGIAMPDFKGGETILASVVDQENEEGFVILSIREALRNRGWNALEEQYQTGTMLTARVVEANRGGLIMEADGVRGFLPVSQLTPAHYPRVGNDKDEILSKLAKFEGQNLEVKIIGCDKEINKLIFSEKAAKQEEFDALTSKIQVGEVLTGRVSGVVDFGIFVNFGELEGLVHISEISWDKVEDPRSFAKVGDNLQVQVIGIEGDKISLSLKRLIEDKWLDLVKGYKPGDVVEGIVTQIMPFGVFVKVNDEIDGLIHISELSFEHVADPSDVVKAGDKLKLKVIDIEPESHRFGLSLKAMIAPESMPPAAKKSASSDLSKLGFSDALVRKLKEAGIDSVATLQSKTVEEIKAINGIGEKSAAKIMEALKNE</sequence>
<dbReference type="InterPro" id="IPR052757">
    <property type="entry name" value="Ribosomal_protein_S1"/>
</dbReference>
<evidence type="ECO:0000313" key="3">
    <source>
        <dbReference type="EMBL" id="KKT52528.1"/>
    </source>
</evidence>
<evidence type="ECO:0000313" key="4">
    <source>
        <dbReference type="Proteomes" id="UP000034752"/>
    </source>
</evidence>
<dbReference type="InterPro" id="IPR035104">
    <property type="entry name" value="Ribosomal_protein_S1-like"/>
</dbReference>
<comment type="function">
    <text evidence="1">Binds mRNA; thus facilitating recognition of the initiation point. It is needed to translate mRNA with a short Shine-Dalgarno (SD) purine-rich sequence.</text>
</comment>
<feature type="domain" description="S1 motif" evidence="2">
    <location>
        <begin position="293"/>
        <end position="362"/>
    </location>
</feature>
<dbReference type="FunFam" id="2.40.50.140:FF:000103">
    <property type="entry name" value="protein RRP5 homolog"/>
    <property type="match status" value="1"/>
</dbReference>
<dbReference type="InterPro" id="IPR003029">
    <property type="entry name" value="S1_domain"/>
</dbReference>
<dbReference type="AlphaFoldDB" id="A0A0G1I124"/>
<dbReference type="Gene3D" id="2.40.50.140">
    <property type="entry name" value="Nucleic acid-binding proteins"/>
    <property type="match status" value="4"/>
</dbReference>
<dbReference type="PRINTS" id="PR00681">
    <property type="entry name" value="RIBOSOMALS1"/>
</dbReference>
<dbReference type="SUPFAM" id="SSF50249">
    <property type="entry name" value="Nucleic acid-binding proteins"/>
    <property type="match status" value="4"/>
</dbReference>
<dbReference type="SMART" id="SM00316">
    <property type="entry name" value="S1"/>
    <property type="match status" value="4"/>
</dbReference>
<dbReference type="CDD" id="cd04465">
    <property type="entry name" value="S1_RPS1_repeat_ec2_hs2"/>
    <property type="match status" value="1"/>
</dbReference>
<accession>A0A0G1I124</accession>
<dbReference type="GO" id="GO:0003676">
    <property type="term" value="F:nucleic acid binding"/>
    <property type="evidence" value="ECO:0007669"/>
    <property type="project" value="InterPro"/>
</dbReference>
<dbReference type="Gene3D" id="1.10.150.20">
    <property type="entry name" value="5' to 3' exonuclease, C-terminal subdomain"/>
    <property type="match status" value="1"/>
</dbReference>
<gene>
    <name evidence="3" type="ORF">VE96_C0018G0003</name>
</gene>
<dbReference type="SUPFAM" id="SSF47794">
    <property type="entry name" value="Rad51 N-terminal domain-like"/>
    <property type="match status" value="1"/>
</dbReference>
<dbReference type="InterPro" id="IPR010995">
    <property type="entry name" value="DNA_repair_Rad51/TF_NusA_a-hlx"/>
</dbReference>
<evidence type="ECO:0000259" key="2">
    <source>
        <dbReference type="PROSITE" id="PS50126"/>
    </source>
</evidence>
<dbReference type="PANTHER" id="PTHR47559:SF1">
    <property type="entry name" value="OS03G0844900 PROTEIN"/>
    <property type="match status" value="1"/>
</dbReference>
<organism evidence="3 4">
    <name type="scientific">candidate division Kazan bacterium GW2011_GWA1_44_22</name>
    <dbReference type="NCBI Taxonomy" id="1620410"/>
    <lineage>
        <taxon>Bacteria</taxon>
        <taxon>Bacteria division Kazan-3B-28</taxon>
    </lineage>
</organism>
<evidence type="ECO:0000256" key="1">
    <source>
        <dbReference type="ARBA" id="ARBA00025604"/>
    </source>
</evidence>
<feature type="domain" description="S1 motif" evidence="2">
    <location>
        <begin position="30"/>
        <end position="98"/>
    </location>
</feature>
<dbReference type="GO" id="GO:0000166">
    <property type="term" value="F:nucleotide binding"/>
    <property type="evidence" value="ECO:0007669"/>
    <property type="project" value="InterPro"/>
</dbReference>
<protein>
    <submittedName>
        <fullName evidence="3">RNA binding S1 domain protein</fullName>
    </submittedName>
</protein>
<comment type="caution">
    <text evidence="3">The sequence shown here is derived from an EMBL/GenBank/DDBJ whole genome shotgun (WGS) entry which is preliminary data.</text>
</comment>
<dbReference type="Pfam" id="PF14520">
    <property type="entry name" value="HHH_5"/>
    <property type="match status" value="1"/>
</dbReference>
<dbReference type="InterPro" id="IPR012340">
    <property type="entry name" value="NA-bd_OB-fold"/>
</dbReference>
<dbReference type="Pfam" id="PF00575">
    <property type="entry name" value="S1"/>
    <property type="match status" value="3"/>
</dbReference>
<proteinExistence type="predicted"/>
<reference evidence="3 4" key="1">
    <citation type="journal article" date="2015" name="Nature">
        <title>rRNA introns, odd ribosomes, and small enigmatic genomes across a large radiation of phyla.</title>
        <authorList>
            <person name="Brown C.T."/>
            <person name="Hug L.A."/>
            <person name="Thomas B.C."/>
            <person name="Sharon I."/>
            <person name="Castelle C.J."/>
            <person name="Singh A."/>
            <person name="Wilkins M.J."/>
            <person name="Williams K.H."/>
            <person name="Banfield J.F."/>
        </authorList>
    </citation>
    <scope>NUCLEOTIDE SEQUENCE [LARGE SCALE GENOMIC DNA]</scope>
</reference>
<feature type="domain" description="S1 motif" evidence="2">
    <location>
        <begin position="210"/>
        <end position="276"/>
    </location>
</feature>
<name>A0A0G1I124_UNCK3</name>
<dbReference type="EMBL" id="LCIJ01000018">
    <property type="protein sequence ID" value="KKT52528.1"/>
    <property type="molecule type" value="Genomic_DNA"/>
</dbReference>
<dbReference type="PROSITE" id="PS50126">
    <property type="entry name" value="S1"/>
    <property type="match status" value="4"/>
</dbReference>
<feature type="domain" description="S1 motif" evidence="2">
    <location>
        <begin position="116"/>
        <end position="193"/>
    </location>
</feature>
<dbReference type="Proteomes" id="UP000034752">
    <property type="component" value="Unassembled WGS sequence"/>
</dbReference>